<dbReference type="SUPFAM" id="SSF56112">
    <property type="entry name" value="Protein kinase-like (PK-like)"/>
    <property type="match status" value="1"/>
</dbReference>
<keyword evidence="1" id="KW-0677">Repeat</keyword>
<dbReference type="CDD" id="cd00180">
    <property type="entry name" value="PKc"/>
    <property type="match status" value="1"/>
</dbReference>
<dbReference type="PROSITE" id="PS50088">
    <property type="entry name" value="ANK_REPEAT"/>
    <property type="match status" value="3"/>
</dbReference>
<evidence type="ECO:0000313" key="6">
    <source>
        <dbReference type="EMBL" id="CAI0642968.1"/>
    </source>
</evidence>
<dbReference type="InterPro" id="IPR036770">
    <property type="entry name" value="Ankyrin_rpt-contain_sf"/>
</dbReference>
<feature type="domain" description="Protein kinase" evidence="5">
    <location>
        <begin position="68"/>
        <end position="373"/>
    </location>
</feature>
<reference evidence="6" key="1">
    <citation type="submission" date="2022-08" db="EMBL/GenBank/DDBJ databases">
        <authorList>
            <person name="Giroux E."/>
            <person name="Giroux E."/>
        </authorList>
    </citation>
    <scope>NUCLEOTIDE SEQUENCE</scope>
    <source>
        <strain evidence="6">H1091258</strain>
    </source>
</reference>
<dbReference type="Pfam" id="PF00023">
    <property type="entry name" value="Ank"/>
    <property type="match status" value="1"/>
</dbReference>
<dbReference type="InterPro" id="IPR008271">
    <property type="entry name" value="Ser/Thr_kinase_AS"/>
</dbReference>
<dbReference type="GO" id="GO:0005524">
    <property type="term" value="F:ATP binding"/>
    <property type="evidence" value="ECO:0007669"/>
    <property type="project" value="InterPro"/>
</dbReference>
<keyword evidence="2 3" id="KW-0040">ANK repeat</keyword>
<sequence length="1333" mass="145167">MDFSQSGLPTFRQKAPVPSPIDDSIVGSNADNIGGSSRCPHFAGFLSVCLSGDTDLGLHPIITNILPTFEDVKIGGGSFDVRKVKTSAFLSDLGEGILKGRDFVIVKHPKASFATAQGDSGAFADAATELQILRHPRWKGHDNIIELLAVMYHDTGEPLPGVPHIMPALVLEYAEHGSLKTFQEQGGGSSFVDQIQISIDTAEGLKALHDCGIIHGDVKPSNLLVCRHETRSFIVKLSGFGFSLSSGDTHIIGHSEFFCALESYGENIRPPYLKQLDIYCYGLTLLTIFESGSAFYDNFPTEGLEDNLRKMKSSGIMSTLIPLRVLNSHQNDDLPLMILCKIWRYSLQESPSDRFHSMDRILSLLEGLRHAASSFESAPSESGDDPSVQQALDSLREFTSGTPLIQRTPVDMFSTVCLKLAESVIGNLPPGSGTVKMLAIDAKRLYDTTAQVVQMLLLIIKTALQGDNFRDPLYDHIAKRVMDGLAQACGGAQDQQQGTEISVKSFVSFLVDLTGLTPDSGCGLEELSEVNSEQVIVQDRLNIRRGLDFIPDLRDTAGIYQKMPMRVQKDLVQSLESICSTSTDDNLRAAAAFSIAVAHVNGVGVRFDINTAHDFLLCAAKWGHEQAQTTLINIFDHQGPPDATVPLGLWVDWLKRTAELGSDTALEKLKAASASSWRSAQEVSQTRRLESEGFGLLQSQQAVVDGQCEGQLSTSQSLVLAIIHERGDMVEELIRNNPQLLNQPVSQAGESPLLVACRFARVDIVKLLVNKQADASIGDTSGICPLHWLCVFPDSDTGPIAHLLHKQGGNPNPLAVTYVRDEYLRNFQPRPANATKEWTPLHWAVAAKNLAAVDALLAVGSDPLFCADCKVSDSVPLNSLQMASYMCHSAILCRILQSPGASEGVLDTVPMVQGKEVVIRTLFGPLQGSSRWSRLLRHGLDFEDETRDTISLLVGHGAPTDAVLEVGSTQMPAVYAVAFHQCAADVMLAGLDCGFDTEIDVGFGGETALFMAINHRDHEMAKALLDAGASATILGRWGDSSLVRAAKESDDISTVRSILETGVPIDGTSPSLDRTPFETAVYSGNLTVARYLYDQGAENHRVARSHRTFLGWLIRMQTRNAAERIKFLLNLPDKGGSDGFRIAFSPEEPASALHLALCSITEAGFPHKHHDMSDIILAQLLEKYDAPHQVNDVFSPLAMTPIYMASLVGAYKSVKRLLETGADPLIRNSDRVSALDVAKQRYFRPETTFLLKQHRDNHAQVGEIARHLKLVNENTVELIGVLVSYGATGTPGQFPDWFCGEAGLVTVELLIPRLVGSESDENYDQDIGTFIQT</sequence>
<dbReference type="InterPro" id="IPR002110">
    <property type="entry name" value="Ankyrin_rpt"/>
</dbReference>
<evidence type="ECO:0000313" key="7">
    <source>
        <dbReference type="Proteomes" id="UP001152533"/>
    </source>
</evidence>
<evidence type="ECO:0000256" key="3">
    <source>
        <dbReference type="PROSITE-ProRule" id="PRU00023"/>
    </source>
</evidence>
<dbReference type="SMART" id="SM00248">
    <property type="entry name" value="ANK"/>
    <property type="match status" value="7"/>
</dbReference>
<evidence type="ECO:0000256" key="1">
    <source>
        <dbReference type="ARBA" id="ARBA00022737"/>
    </source>
</evidence>
<dbReference type="Pfam" id="PF00069">
    <property type="entry name" value="Pkinase"/>
    <property type="match status" value="1"/>
</dbReference>
<feature type="repeat" description="ANK" evidence="3">
    <location>
        <begin position="1197"/>
        <end position="1229"/>
    </location>
</feature>
<dbReference type="Proteomes" id="UP001152533">
    <property type="component" value="Unassembled WGS sequence"/>
</dbReference>
<dbReference type="PROSITE" id="PS50011">
    <property type="entry name" value="PROTEIN_KINASE_DOM"/>
    <property type="match status" value="1"/>
</dbReference>
<protein>
    <recommendedName>
        <fullName evidence="5">Protein kinase domain-containing protein</fullName>
    </recommendedName>
</protein>
<dbReference type="PANTHER" id="PTHR24198:SF165">
    <property type="entry name" value="ANKYRIN REPEAT-CONTAINING PROTEIN-RELATED"/>
    <property type="match status" value="1"/>
</dbReference>
<evidence type="ECO:0000259" key="5">
    <source>
        <dbReference type="PROSITE" id="PS50011"/>
    </source>
</evidence>
<dbReference type="PANTHER" id="PTHR24198">
    <property type="entry name" value="ANKYRIN REPEAT AND PROTEIN KINASE DOMAIN-CONTAINING PROTEIN"/>
    <property type="match status" value="1"/>
</dbReference>
<evidence type="ECO:0000256" key="4">
    <source>
        <dbReference type="SAM" id="MobiDB-lite"/>
    </source>
</evidence>
<feature type="non-terminal residue" evidence="6">
    <location>
        <position position="1"/>
    </location>
</feature>
<dbReference type="SUPFAM" id="SSF48403">
    <property type="entry name" value="Ankyrin repeat"/>
    <property type="match status" value="1"/>
</dbReference>
<keyword evidence="7" id="KW-1185">Reference proteome</keyword>
<gene>
    <name evidence="6" type="ORF">CGXH109_LOCUS20423</name>
</gene>
<dbReference type="Gene3D" id="1.10.510.10">
    <property type="entry name" value="Transferase(Phosphotransferase) domain 1"/>
    <property type="match status" value="1"/>
</dbReference>
<dbReference type="PROSITE" id="PS00108">
    <property type="entry name" value="PROTEIN_KINASE_ST"/>
    <property type="match status" value="1"/>
</dbReference>
<feature type="region of interest" description="Disordered" evidence="4">
    <location>
        <begin position="1"/>
        <end position="21"/>
    </location>
</feature>
<organism evidence="6 7">
    <name type="scientific">Colletotrichum noveboracense</name>
    <dbReference type="NCBI Taxonomy" id="2664923"/>
    <lineage>
        <taxon>Eukaryota</taxon>
        <taxon>Fungi</taxon>
        <taxon>Dikarya</taxon>
        <taxon>Ascomycota</taxon>
        <taxon>Pezizomycotina</taxon>
        <taxon>Sordariomycetes</taxon>
        <taxon>Hypocreomycetidae</taxon>
        <taxon>Glomerellales</taxon>
        <taxon>Glomerellaceae</taxon>
        <taxon>Colletotrichum</taxon>
        <taxon>Colletotrichum gloeosporioides species complex</taxon>
    </lineage>
</organism>
<dbReference type="InterPro" id="IPR000719">
    <property type="entry name" value="Prot_kinase_dom"/>
</dbReference>
<dbReference type="InterPro" id="IPR011990">
    <property type="entry name" value="TPR-like_helical_dom_sf"/>
</dbReference>
<evidence type="ECO:0000256" key="2">
    <source>
        <dbReference type="ARBA" id="ARBA00023043"/>
    </source>
</evidence>
<dbReference type="PROSITE" id="PS50297">
    <property type="entry name" value="ANK_REP_REGION"/>
    <property type="match status" value="1"/>
</dbReference>
<name>A0A9W4RIB4_9PEZI</name>
<comment type="caution">
    <text evidence="6">The sequence shown here is derived from an EMBL/GenBank/DDBJ whole genome shotgun (WGS) entry which is preliminary data.</text>
</comment>
<proteinExistence type="predicted"/>
<dbReference type="InterPro" id="IPR011009">
    <property type="entry name" value="Kinase-like_dom_sf"/>
</dbReference>
<feature type="repeat" description="ANK" evidence="3">
    <location>
        <begin position="748"/>
        <end position="780"/>
    </location>
</feature>
<dbReference type="EMBL" id="CAMGZC010000082">
    <property type="protein sequence ID" value="CAI0642968.1"/>
    <property type="molecule type" value="Genomic_DNA"/>
</dbReference>
<dbReference type="SMART" id="SM00220">
    <property type="entry name" value="S_TKc"/>
    <property type="match status" value="1"/>
</dbReference>
<accession>A0A9W4RIB4</accession>
<dbReference type="Pfam" id="PF12796">
    <property type="entry name" value="Ank_2"/>
    <property type="match status" value="2"/>
</dbReference>
<dbReference type="Gene3D" id="1.25.40.20">
    <property type="entry name" value="Ankyrin repeat-containing domain"/>
    <property type="match status" value="2"/>
</dbReference>
<dbReference type="GO" id="GO:0004672">
    <property type="term" value="F:protein kinase activity"/>
    <property type="evidence" value="ECO:0007669"/>
    <property type="project" value="InterPro"/>
</dbReference>
<feature type="repeat" description="ANK" evidence="3">
    <location>
        <begin position="1004"/>
        <end position="1036"/>
    </location>
</feature>
<dbReference type="Gene3D" id="1.25.40.10">
    <property type="entry name" value="Tetratricopeptide repeat domain"/>
    <property type="match status" value="1"/>
</dbReference>